<feature type="domain" description="DUF4394" evidence="2">
    <location>
        <begin position="320"/>
        <end position="558"/>
    </location>
</feature>
<evidence type="ECO:0000259" key="2">
    <source>
        <dbReference type="Pfam" id="PF14339"/>
    </source>
</evidence>
<dbReference type="Gene3D" id="2.60.40.4070">
    <property type="match status" value="1"/>
</dbReference>
<dbReference type="EMBL" id="FRAS01000008">
    <property type="protein sequence ID" value="SHK93823.1"/>
    <property type="molecule type" value="Genomic_DNA"/>
</dbReference>
<proteinExistence type="predicted"/>
<keyword evidence="4" id="KW-1185">Reference proteome</keyword>
<dbReference type="STRING" id="1121959.SAMN02746009_01813"/>
<dbReference type="Proteomes" id="UP000183947">
    <property type="component" value="Unassembled WGS sequence"/>
</dbReference>
<dbReference type="AlphaFoldDB" id="A0A1M6WJ53"/>
<feature type="chain" id="PRO_5012545393" evidence="1">
    <location>
        <begin position="32"/>
        <end position="659"/>
    </location>
</feature>
<reference evidence="4" key="1">
    <citation type="submission" date="2016-11" db="EMBL/GenBank/DDBJ databases">
        <authorList>
            <person name="Varghese N."/>
            <person name="Submissions S."/>
        </authorList>
    </citation>
    <scope>NUCLEOTIDE SEQUENCE [LARGE SCALE GENOMIC DNA]</scope>
    <source>
        <strain evidence="4">DSM 18569</strain>
    </source>
</reference>
<evidence type="ECO:0000313" key="4">
    <source>
        <dbReference type="Proteomes" id="UP000183947"/>
    </source>
</evidence>
<organism evidence="3 4">
    <name type="scientific">Hymenobacter psychrotolerans DSM 18569</name>
    <dbReference type="NCBI Taxonomy" id="1121959"/>
    <lineage>
        <taxon>Bacteria</taxon>
        <taxon>Pseudomonadati</taxon>
        <taxon>Bacteroidota</taxon>
        <taxon>Cytophagia</taxon>
        <taxon>Cytophagales</taxon>
        <taxon>Hymenobacteraceae</taxon>
        <taxon>Hymenobacter</taxon>
    </lineage>
</organism>
<dbReference type="InterPro" id="IPR025507">
    <property type="entry name" value="DUF4394"/>
</dbReference>
<dbReference type="InterPro" id="IPR026444">
    <property type="entry name" value="Secre_tail"/>
</dbReference>
<gene>
    <name evidence="3" type="ORF">SAMN02746009_01813</name>
</gene>
<evidence type="ECO:0000313" key="3">
    <source>
        <dbReference type="EMBL" id="SHK93823.1"/>
    </source>
</evidence>
<accession>A0A1M6WJ53</accession>
<dbReference type="RefSeq" id="WP_084548934.1">
    <property type="nucleotide sequence ID" value="NZ_FRAS01000008.1"/>
</dbReference>
<feature type="domain" description="DUF4394" evidence="2">
    <location>
        <begin position="47"/>
        <end position="296"/>
    </location>
</feature>
<dbReference type="Pfam" id="PF14339">
    <property type="entry name" value="DUF4394"/>
    <property type="match status" value="2"/>
</dbReference>
<protein>
    <submittedName>
        <fullName evidence="3">Por secretion system C-terminal sorting domain-containing protein</fullName>
    </submittedName>
</protein>
<name>A0A1M6WJ53_9BACT</name>
<keyword evidence="1" id="KW-0732">Signal</keyword>
<feature type="signal peptide" evidence="1">
    <location>
        <begin position="1"/>
        <end position="31"/>
    </location>
</feature>
<dbReference type="NCBIfam" id="TIGR04183">
    <property type="entry name" value="Por_Secre_tail"/>
    <property type="match status" value="1"/>
</dbReference>
<dbReference type="OrthoDB" id="531718at2"/>
<evidence type="ECO:0000256" key="1">
    <source>
        <dbReference type="SAM" id="SignalP"/>
    </source>
</evidence>
<sequence>MHRFSTHRTFSRHHVLLTAVFSTAVALSASAQTIFGLTPAGTSASNTLVTFTGIDPNTILDRVSIAGVTGGQTLVGLDVRPATNELYALGYDAGTQTGQLYVMEPATGQARAVGSGPVPMALGGPTARIGFDFNPTADRIRVVSSLTQANLRLHPTTGAVVATDGRLAYAPTDANAGQTPAVGAVAYSNAYIGATTTTLYALDETANRLLTQNPPNNGTLNTVGAVDIRLSGNGQVVDFDAYFNPMTLVNYAYLSVATPGIAGGYGTQLHVLNLTSGATFLSGTVGDGRIGLSDIAVQTARPDPLPALVGPLVYALAGTNLLTFDSTNPGLIRTATVISGLDPAQTLVGLDVRPATNSLYALGYSADAQTATLYTLHAATGAAQAINATPVALALGTGSFGFDFNPVTDQIRVTGANRANFRLNPTDGTATADGLLTYAPGDANAANSPAIGAIAHTNSAAGATSTKLFAYDEVRNVLARQSAPNTGALSTVGGSSLSATVLRDVDLDIYSTSSTTQGYLVANTAPNGNSIFYTLNVATGLATPVGVVGNGLVMRDIAVASAAGVTGVRGPALLTALSLYPNPVRREAAVEFTLPRAGHVQLTVTDMLGRTIDTLDAGTLAAGRQQLQWHSQEHAAGTYFFRLSLDGRPAGTRRGTVVR</sequence>